<dbReference type="InParanoid" id="A7EB24"/>
<dbReference type="AlphaFoldDB" id="A7EB24"/>
<accession>A7EB24</accession>
<dbReference type="RefSeq" id="XP_001596290.1">
    <property type="nucleotide sequence ID" value="XM_001596240.1"/>
</dbReference>
<name>A7EB24_SCLS1</name>
<evidence type="ECO:0000313" key="2">
    <source>
        <dbReference type="Proteomes" id="UP000001312"/>
    </source>
</evidence>
<organism evidence="1 2">
    <name type="scientific">Sclerotinia sclerotiorum (strain ATCC 18683 / 1980 / Ss-1)</name>
    <name type="common">White mold</name>
    <name type="synonym">Whetzelinia sclerotiorum</name>
    <dbReference type="NCBI Taxonomy" id="665079"/>
    <lineage>
        <taxon>Eukaryota</taxon>
        <taxon>Fungi</taxon>
        <taxon>Dikarya</taxon>
        <taxon>Ascomycota</taxon>
        <taxon>Pezizomycotina</taxon>
        <taxon>Leotiomycetes</taxon>
        <taxon>Helotiales</taxon>
        <taxon>Sclerotiniaceae</taxon>
        <taxon>Sclerotinia</taxon>
    </lineage>
</organism>
<dbReference type="Proteomes" id="UP000001312">
    <property type="component" value="Unassembled WGS sequence"/>
</dbReference>
<keyword evidence="2" id="KW-1185">Reference proteome</keyword>
<proteinExistence type="predicted"/>
<reference evidence="2" key="1">
    <citation type="journal article" date="2011" name="PLoS Genet.">
        <title>Genomic analysis of the necrotrophic fungal pathogens Sclerotinia sclerotiorum and Botrytis cinerea.</title>
        <authorList>
            <person name="Amselem J."/>
            <person name="Cuomo C.A."/>
            <person name="van Kan J.A."/>
            <person name="Viaud M."/>
            <person name="Benito E.P."/>
            <person name="Couloux A."/>
            <person name="Coutinho P.M."/>
            <person name="de Vries R.P."/>
            <person name="Dyer P.S."/>
            <person name="Fillinger S."/>
            <person name="Fournier E."/>
            <person name="Gout L."/>
            <person name="Hahn M."/>
            <person name="Kohn L."/>
            <person name="Lapalu N."/>
            <person name="Plummer K.M."/>
            <person name="Pradier J.M."/>
            <person name="Quevillon E."/>
            <person name="Sharon A."/>
            <person name="Simon A."/>
            <person name="ten Have A."/>
            <person name="Tudzynski B."/>
            <person name="Tudzynski P."/>
            <person name="Wincker P."/>
            <person name="Andrew M."/>
            <person name="Anthouard V."/>
            <person name="Beever R.E."/>
            <person name="Beffa R."/>
            <person name="Benoit I."/>
            <person name="Bouzid O."/>
            <person name="Brault B."/>
            <person name="Chen Z."/>
            <person name="Choquer M."/>
            <person name="Collemare J."/>
            <person name="Cotton P."/>
            <person name="Danchin E.G."/>
            <person name="Da Silva C."/>
            <person name="Gautier A."/>
            <person name="Giraud C."/>
            <person name="Giraud T."/>
            <person name="Gonzalez C."/>
            <person name="Grossetete S."/>
            <person name="Guldener U."/>
            <person name="Henrissat B."/>
            <person name="Howlett B.J."/>
            <person name="Kodira C."/>
            <person name="Kretschmer M."/>
            <person name="Lappartient A."/>
            <person name="Leroch M."/>
            <person name="Levis C."/>
            <person name="Mauceli E."/>
            <person name="Neuveglise C."/>
            <person name="Oeser B."/>
            <person name="Pearson M."/>
            <person name="Poulain J."/>
            <person name="Poussereau N."/>
            <person name="Quesneville H."/>
            <person name="Rascle C."/>
            <person name="Schumacher J."/>
            <person name="Segurens B."/>
            <person name="Sexton A."/>
            <person name="Silva E."/>
            <person name="Sirven C."/>
            <person name="Soanes D.M."/>
            <person name="Talbot N.J."/>
            <person name="Templeton M."/>
            <person name="Yandava C."/>
            <person name="Yarden O."/>
            <person name="Zeng Q."/>
            <person name="Rollins J.A."/>
            <person name="Lebrun M.H."/>
            <person name="Dickman M."/>
        </authorList>
    </citation>
    <scope>NUCLEOTIDE SEQUENCE [LARGE SCALE GENOMIC DNA]</scope>
    <source>
        <strain evidence="2">ATCC 18683 / 1980 / Ss-1</strain>
    </source>
</reference>
<gene>
    <name evidence="1" type="ORF">SS1G_02510</name>
</gene>
<evidence type="ECO:0000313" key="1">
    <source>
        <dbReference type="EMBL" id="EDN99652.1"/>
    </source>
</evidence>
<sequence>MGSARGCGWGLGRLVVGNVGGLGDLACER</sequence>
<dbReference type="KEGG" id="ssl:SS1G_02510"/>
<protein>
    <submittedName>
        <fullName evidence="1">Uncharacterized protein</fullName>
    </submittedName>
</protein>
<dbReference type="HOGENOM" id="CLU_3410771_0_0_1"/>
<dbReference type="EMBL" id="CH476623">
    <property type="protein sequence ID" value="EDN99652.1"/>
    <property type="molecule type" value="Genomic_DNA"/>
</dbReference>
<dbReference type="GeneID" id="5492648"/>